<evidence type="ECO:0000313" key="3">
    <source>
        <dbReference type="Proteomes" id="UP000243924"/>
    </source>
</evidence>
<evidence type="ECO:0000313" key="2">
    <source>
        <dbReference type="EMBL" id="SDT91394.1"/>
    </source>
</evidence>
<gene>
    <name evidence="2" type="ORF">SAMN05216210_0449</name>
</gene>
<dbReference type="EMBL" id="LT629787">
    <property type="protein sequence ID" value="SDT91394.1"/>
    <property type="molecule type" value="Genomic_DNA"/>
</dbReference>
<dbReference type="STRING" id="1434072.SAMN05216210_0449"/>
<dbReference type="Proteomes" id="UP000243924">
    <property type="component" value="Chromosome I"/>
</dbReference>
<keyword evidence="3" id="KW-1185">Reference proteome</keyword>
<organism evidence="2 3">
    <name type="scientific">Halopseudomonas salegens</name>
    <dbReference type="NCBI Taxonomy" id="1434072"/>
    <lineage>
        <taxon>Bacteria</taxon>
        <taxon>Pseudomonadati</taxon>
        <taxon>Pseudomonadota</taxon>
        <taxon>Gammaproteobacteria</taxon>
        <taxon>Pseudomonadales</taxon>
        <taxon>Pseudomonadaceae</taxon>
        <taxon>Halopseudomonas</taxon>
    </lineage>
</organism>
<dbReference type="AlphaFoldDB" id="A0A1H2E8N1"/>
<keyword evidence="1" id="KW-0812">Transmembrane</keyword>
<dbReference type="RefSeq" id="WP_092383711.1">
    <property type="nucleotide sequence ID" value="NZ_LT629787.1"/>
</dbReference>
<feature type="transmembrane region" description="Helical" evidence="1">
    <location>
        <begin position="66"/>
        <end position="85"/>
    </location>
</feature>
<protein>
    <submittedName>
        <fullName evidence="2">Uncharacterized protein</fullName>
    </submittedName>
</protein>
<accession>A0A1H2E8N1</accession>
<feature type="transmembrane region" description="Helical" evidence="1">
    <location>
        <begin position="38"/>
        <end position="59"/>
    </location>
</feature>
<name>A0A1H2E8N1_9GAMM</name>
<sequence length="124" mass="13251">MSVLVIVLGILVLLLGLAVLVLPERVFALLDDNAGTQSLFYASVIGRVFLGLVLLLAAFESAFPGVLQVLGVIAVVLGTVTALMGREKVAKVAHRVDGLPVWVKRTIGAFWVFIGVLLIWLGWS</sequence>
<proteinExistence type="predicted"/>
<keyword evidence="1" id="KW-1133">Transmembrane helix</keyword>
<reference evidence="3" key="1">
    <citation type="submission" date="2016-10" db="EMBL/GenBank/DDBJ databases">
        <authorList>
            <person name="Varghese N."/>
            <person name="Submissions S."/>
        </authorList>
    </citation>
    <scope>NUCLEOTIDE SEQUENCE [LARGE SCALE GENOMIC DNA]</scope>
    <source>
        <strain evidence="3">CECT 8338</strain>
    </source>
</reference>
<feature type="transmembrane region" description="Helical" evidence="1">
    <location>
        <begin position="105"/>
        <end position="123"/>
    </location>
</feature>
<keyword evidence="1" id="KW-0472">Membrane</keyword>
<evidence type="ECO:0000256" key="1">
    <source>
        <dbReference type="SAM" id="Phobius"/>
    </source>
</evidence>